<evidence type="ECO:0000313" key="1">
    <source>
        <dbReference type="EMBL" id="RTE67760.1"/>
    </source>
</evidence>
<dbReference type="AlphaFoldDB" id="A0A430KWA3"/>
<evidence type="ECO:0008006" key="3">
    <source>
        <dbReference type="Google" id="ProtNLM"/>
    </source>
</evidence>
<sequence length="167" mass="19039">MAITLSKIEQYLGELDFNFQSKDETTLLTGAKDENGQVMIVIRLMEDGEFLQIRTVQHLDDLVKDSTDEHRAALLNWMLYKNYQTKLGAWEYDPSDYDHHISIGFPIEDGDVTLKQFTRMLQTIASSCELIPEMKETLGVEVETDPKELKRQELLAQLAALDGNTGI</sequence>
<proteinExistence type="predicted"/>
<accession>A0A430KWA3</accession>
<evidence type="ECO:0000313" key="2">
    <source>
        <dbReference type="Proteomes" id="UP000283087"/>
    </source>
</evidence>
<protein>
    <recommendedName>
        <fullName evidence="3">YbjN domain-containing protein</fullName>
    </recommendedName>
</protein>
<keyword evidence="2" id="KW-1185">Reference proteome</keyword>
<dbReference type="OrthoDB" id="460352at2"/>
<dbReference type="Proteomes" id="UP000283087">
    <property type="component" value="Unassembled WGS sequence"/>
</dbReference>
<name>A0A430KWA3_9GAMM</name>
<dbReference type="EMBL" id="RQXW01000001">
    <property type="protein sequence ID" value="RTE67760.1"/>
    <property type="molecule type" value="Genomic_DNA"/>
</dbReference>
<comment type="caution">
    <text evidence="1">The sequence shown here is derived from an EMBL/GenBank/DDBJ whole genome shotgun (WGS) entry which is preliminary data.</text>
</comment>
<dbReference type="RefSeq" id="WP_126156970.1">
    <property type="nucleotide sequence ID" value="NZ_RQXW01000001.1"/>
</dbReference>
<organism evidence="1 2">
    <name type="scientific">Amphritea opalescens</name>
    <dbReference type="NCBI Taxonomy" id="2490544"/>
    <lineage>
        <taxon>Bacteria</taxon>
        <taxon>Pseudomonadati</taxon>
        <taxon>Pseudomonadota</taxon>
        <taxon>Gammaproteobacteria</taxon>
        <taxon>Oceanospirillales</taxon>
        <taxon>Oceanospirillaceae</taxon>
        <taxon>Amphritea</taxon>
    </lineage>
</organism>
<reference evidence="1 2" key="1">
    <citation type="submission" date="2018-11" db="EMBL/GenBank/DDBJ databases">
        <title>The draft genome sequence of Amphritea opalescens ANRC-JH13T.</title>
        <authorList>
            <person name="Fang Z."/>
            <person name="Zhang Y."/>
            <person name="Han X."/>
        </authorList>
    </citation>
    <scope>NUCLEOTIDE SEQUENCE [LARGE SCALE GENOMIC DNA]</scope>
    <source>
        <strain evidence="1 2">ANRC-JH13</strain>
    </source>
</reference>
<gene>
    <name evidence="1" type="ORF">EH243_02085</name>
</gene>